<gene>
    <name evidence="2" type="ORF">PRLR5076_29330</name>
</gene>
<evidence type="ECO:0000313" key="3">
    <source>
        <dbReference type="Proteomes" id="UP000825483"/>
    </source>
</evidence>
<evidence type="ECO:0000256" key="1">
    <source>
        <dbReference type="SAM" id="MobiDB-lite"/>
    </source>
</evidence>
<feature type="compositionally biased region" description="Polar residues" evidence="1">
    <location>
        <begin position="39"/>
        <end position="50"/>
    </location>
</feature>
<accession>A0A9R1CXT0</accession>
<dbReference type="Proteomes" id="UP000825483">
    <property type="component" value="Unassembled WGS sequence"/>
</dbReference>
<feature type="region of interest" description="Disordered" evidence="1">
    <location>
        <begin position="23"/>
        <end position="50"/>
    </location>
</feature>
<reference evidence="2" key="1">
    <citation type="journal article" date="2022" name="Int. J. Syst. Evol. Microbiol.">
        <title>Prevotella lacticifex sp. nov., isolated from the rumen of cows.</title>
        <authorList>
            <person name="Shinkai T."/>
            <person name="Ikeyama N."/>
            <person name="Kumagai M."/>
            <person name="Ohmori H."/>
            <person name="Sakamoto M."/>
            <person name="Ohkuma M."/>
            <person name="Mitsumori M."/>
        </authorList>
    </citation>
    <scope>NUCLEOTIDE SEQUENCE</scope>
    <source>
        <strain evidence="2">R5076</strain>
    </source>
</reference>
<organism evidence="2 3">
    <name type="scientific">Prevotella lacticifex</name>
    <dbReference type="NCBI Taxonomy" id="2854755"/>
    <lineage>
        <taxon>Bacteria</taxon>
        <taxon>Pseudomonadati</taxon>
        <taxon>Bacteroidota</taxon>
        <taxon>Bacteroidia</taxon>
        <taxon>Bacteroidales</taxon>
        <taxon>Prevotellaceae</taxon>
        <taxon>Prevotella</taxon>
    </lineage>
</organism>
<proteinExistence type="predicted"/>
<comment type="caution">
    <text evidence="2">The sequence shown here is derived from an EMBL/GenBank/DDBJ whole genome shotgun (WGS) entry which is preliminary data.</text>
</comment>
<dbReference type="GeneID" id="72465874"/>
<keyword evidence="3" id="KW-1185">Reference proteome</keyword>
<name>A0A9R1CXT0_9BACT</name>
<dbReference type="RefSeq" id="WP_223926647.1">
    <property type="nucleotide sequence ID" value="NZ_BPTU01000002.1"/>
</dbReference>
<sequence>MKKTYTAPAIKVRKIETESILAASDPTVHDETGSGEGTAKSNAFGNEDYNNLNVNVWGESDEN</sequence>
<dbReference type="AlphaFoldDB" id="A0A9R1CXT0"/>
<protein>
    <submittedName>
        <fullName evidence="2">Uncharacterized protein</fullName>
    </submittedName>
</protein>
<evidence type="ECO:0000313" key="2">
    <source>
        <dbReference type="EMBL" id="GJG60082.1"/>
    </source>
</evidence>
<dbReference type="EMBL" id="BPUB01000002">
    <property type="protein sequence ID" value="GJG60082.1"/>
    <property type="molecule type" value="Genomic_DNA"/>
</dbReference>